<dbReference type="SMART" id="SM00418">
    <property type="entry name" value="HTH_ARSR"/>
    <property type="match status" value="1"/>
</dbReference>
<dbReference type="PROSITE" id="PS50987">
    <property type="entry name" value="HTH_ARSR_2"/>
    <property type="match status" value="1"/>
</dbReference>
<dbReference type="Gene3D" id="1.10.10.10">
    <property type="entry name" value="Winged helix-like DNA-binding domain superfamily/Winged helix DNA-binding domain"/>
    <property type="match status" value="1"/>
</dbReference>
<keyword evidence="3" id="KW-0804">Transcription</keyword>
<reference evidence="5 6" key="1">
    <citation type="submission" date="2019-08" db="EMBL/GenBank/DDBJ databases">
        <authorList>
            <person name="Hu J."/>
        </authorList>
    </citation>
    <scope>NUCLEOTIDE SEQUENCE [LARGE SCALE GENOMIC DNA]</scope>
    <source>
        <strain evidence="5 6">NEAU-184</strain>
    </source>
</reference>
<comment type="caution">
    <text evidence="5">The sequence shown here is derived from an EMBL/GenBank/DDBJ whole genome shotgun (WGS) entry which is preliminary data.</text>
</comment>
<dbReference type="EMBL" id="VSSB01000002">
    <property type="protein sequence ID" value="TYL50998.1"/>
    <property type="molecule type" value="Genomic_DNA"/>
</dbReference>
<organism evidence="5 6">
    <name type="scientific">Agromyces mariniharenae</name>
    <dbReference type="NCBI Taxonomy" id="2604423"/>
    <lineage>
        <taxon>Bacteria</taxon>
        <taxon>Bacillati</taxon>
        <taxon>Actinomycetota</taxon>
        <taxon>Actinomycetes</taxon>
        <taxon>Micrococcales</taxon>
        <taxon>Microbacteriaceae</taxon>
        <taxon>Agromyces</taxon>
    </lineage>
</organism>
<evidence type="ECO:0000313" key="6">
    <source>
        <dbReference type="Proteomes" id="UP000325243"/>
    </source>
</evidence>
<dbReference type="GO" id="GO:0003677">
    <property type="term" value="F:DNA binding"/>
    <property type="evidence" value="ECO:0007669"/>
    <property type="project" value="UniProtKB-KW"/>
</dbReference>
<accession>A0A5S4UXZ8</accession>
<dbReference type="InterPro" id="IPR036390">
    <property type="entry name" value="WH_DNA-bd_sf"/>
</dbReference>
<name>A0A5S4UXZ8_9MICO</name>
<dbReference type="InterPro" id="IPR001845">
    <property type="entry name" value="HTH_ArsR_DNA-bd_dom"/>
</dbReference>
<feature type="domain" description="HTH arsR-type" evidence="4">
    <location>
        <begin position="248"/>
        <end position="345"/>
    </location>
</feature>
<keyword evidence="6" id="KW-1185">Reference proteome</keyword>
<dbReference type="InterPro" id="IPR051011">
    <property type="entry name" value="Metal_resp_trans_reg"/>
</dbReference>
<dbReference type="GO" id="GO:0003700">
    <property type="term" value="F:DNA-binding transcription factor activity"/>
    <property type="evidence" value="ECO:0007669"/>
    <property type="project" value="InterPro"/>
</dbReference>
<dbReference type="InterPro" id="IPR036388">
    <property type="entry name" value="WH-like_DNA-bd_sf"/>
</dbReference>
<dbReference type="PANTHER" id="PTHR43132">
    <property type="entry name" value="ARSENICAL RESISTANCE OPERON REPRESSOR ARSR-RELATED"/>
    <property type="match status" value="1"/>
</dbReference>
<keyword evidence="2" id="KW-0238">DNA-binding</keyword>
<keyword evidence="1" id="KW-0805">Transcription regulation</keyword>
<proteinExistence type="predicted"/>
<protein>
    <submittedName>
        <fullName evidence="5">Helix-turn-helix domain-containing protein</fullName>
    </submittedName>
</protein>
<sequence>MAAVVGMIRPPADNEYMLRLHFGVDDLARTTFEMPSVIDDIAGSAQSVQQPHSRVRRQFQGARRPLPPAARPLLELAGAHGDVPGFLIPEATGTVEELLDLVMATPPAQVRADLEAATATSPRAAWASELATGRGRAMDLLGAALDAFHREVVAPMRPGFRRIVTAELGRLAWQAATLGMESVLNSMHPAIKWREGRLDVDLPVDADVHLEGRGLIISPSAAWSRPGFTFHWRDQLGLIYPVQADWAAPAAVADDPNLRLGTVLGATRAKVLIALAEGPAEGHTTSSLATNLGISLASASSHAAALRGVGLVTTRRAGRAVRHTLSDLGRRMVTAEPSAEPGYADLRLLGP</sequence>
<evidence type="ECO:0000259" key="4">
    <source>
        <dbReference type="PROSITE" id="PS50987"/>
    </source>
</evidence>
<gene>
    <name evidence="5" type="ORF">FYC51_17835</name>
</gene>
<evidence type="ECO:0000256" key="3">
    <source>
        <dbReference type="ARBA" id="ARBA00023163"/>
    </source>
</evidence>
<dbReference type="PANTHER" id="PTHR43132:SF8">
    <property type="entry name" value="HTH-TYPE TRANSCRIPTIONAL REGULATOR KMTR"/>
    <property type="match status" value="1"/>
</dbReference>
<evidence type="ECO:0000256" key="2">
    <source>
        <dbReference type="ARBA" id="ARBA00023125"/>
    </source>
</evidence>
<dbReference type="AlphaFoldDB" id="A0A5S4UXZ8"/>
<dbReference type="Proteomes" id="UP000325243">
    <property type="component" value="Unassembled WGS sequence"/>
</dbReference>
<evidence type="ECO:0000313" key="5">
    <source>
        <dbReference type="EMBL" id="TYL50998.1"/>
    </source>
</evidence>
<dbReference type="SUPFAM" id="SSF46785">
    <property type="entry name" value="Winged helix' DNA-binding domain"/>
    <property type="match status" value="1"/>
</dbReference>
<evidence type="ECO:0000256" key="1">
    <source>
        <dbReference type="ARBA" id="ARBA00023015"/>
    </source>
</evidence>